<proteinExistence type="predicted"/>
<dbReference type="Proteomes" id="UP001595625">
    <property type="component" value="Unassembled WGS sequence"/>
</dbReference>
<protein>
    <submittedName>
        <fullName evidence="1">DUF3219 family protein</fullName>
    </submittedName>
</protein>
<comment type="caution">
    <text evidence="1">The sequence shown here is derived from an EMBL/GenBank/DDBJ whole genome shotgun (WGS) entry which is preliminary data.</text>
</comment>
<dbReference type="InterPro" id="IPR023105">
    <property type="entry name" value="YkvR-like_sf"/>
</dbReference>
<reference evidence="2" key="1">
    <citation type="journal article" date="2019" name="Int. J. Syst. Evol. Microbiol.">
        <title>The Global Catalogue of Microorganisms (GCM) 10K type strain sequencing project: providing services to taxonomists for standard genome sequencing and annotation.</title>
        <authorList>
            <consortium name="The Broad Institute Genomics Platform"/>
            <consortium name="The Broad Institute Genome Sequencing Center for Infectious Disease"/>
            <person name="Wu L."/>
            <person name="Ma J."/>
        </authorList>
    </citation>
    <scope>NUCLEOTIDE SEQUENCE [LARGE SCALE GENOMIC DNA]</scope>
    <source>
        <strain evidence="2">CCM 320</strain>
    </source>
</reference>
<dbReference type="InterPro" id="IPR021596">
    <property type="entry name" value="DUF3219"/>
</dbReference>
<dbReference type="RefSeq" id="WP_117313520.1">
    <property type="nucleotide sequence ID" value="NZ_CANNGD010000006.1"/>
</dbReference>
<evidence type="ECO:0000313" key="1">
    <source>
        <dbReference type="EMBL" id="MFC3209687.1"/>
    </source>
</evidence>
<dbReference type="SUPFAM" id="SSF159173">
    <property type="entry name" value="YkvR-like"/>
    <property type="match status" value="1"/>
</dbReference>
<name>A0ABV7KJG4_PLAOK</name>
<dbReference type="EMBL" id="JBHRUJ010000001">
    <property type="protein sequence ID" value="MFC3209687.1"/>
    <property type="molecule type" value="Genomic_DNA"/>
</dbReference>
<sequence length="100" mass="11710">METAVWIDDKQIEATDFKNEQVQLAGTENKINKISFSFKVNSEEYHDVAVLLYKNDFEVRVPDLNLEFPATIHNYATDRTDLYQEGQIADYYLELIEKTN</sequence>
<evidence type="ECO:0000313" key="2">
    <source>
        <dbReference type="Proteomes" id="UP001595625"/>
    </source>
</evidence>
<organism evidence="1 2">
    <name type="scientific">Planomicrobium okeanokoites</name>
    <name type="common">Planococcus okeanokoites</name>
    <name type="synonym">Flavobacterium okeanokoites</name>
    <dbReference type="NCBI Taxonomy" id="244"/>
    <lineage>
        <taxon>Bacteria</taxon>
        <taxon>Bacillati</taxon>
        <taxon>Bacillota</taxon>
        <taxon>Bacilli</taxon>
        <taxon>Bacillales</taxon>
        <taxon>Caryophanaceae</taxon>
        <taxon>Planomicrobium</taxon>
    </lineage>
</organism>
<gene>
    <name evidence="1" type="ORF">ACFOEJ_01185</name>
</gene>
<dbReference type="Pfam" id="PF11514">
    <property type="entry name" value="DUF3219"/>
    <property type="match status" value="1"/>
</dbReference>
<keyword evidence="2" id="KW-1185">Reference proteome</keyword>
<dbReference type="Gene3D" id="2.40.30.80">
    <property type="entry name" value="YkvR-like"/>
    <property type="match status" value="1"/>
</dbReference>
<accession>A0ABV7KJG4</accession>